<dbReference type="PANTHER" id="PTHR33731:SF17">
    <property type="entry name" value="ORGAN-SPECIFIC PROTEIN P4-LIKE"/>
    <property type="match status" value="1"/>
</dbReference>
<accession>A0A835N0X1</accession>
<proteinExistence type="predicted"/>
<sequence length="155" mass="18079">MRSPPHLDQPRTEKPIYYTKQEQQNQGEDEVFPGRSCSLLFSLGPNPVEFSFPSSFRTDMLLFTDLDQFVELSDARKEPREYYWKSVMKDEPMPEAIKDLFVEDPAGAGKMNRFVKDFDTRQSAIIYHSHDEKDRLKERKSTNARDHDGDKADAQ</sequence>
<dbReference type="InterPro" id="IPR024489">
    <property type="entry name" value="Organ_specific_prot"/>
</dbReference>
<comment type="caution">
    <text evidence="2">The sequence shown here is derived from an EMBL/GenBank/DDBJ whole genome shotgun (WGS) entry which is preliminary data.</text>
</comment>
<feature type="region of interest" description="Disordered" evidence="1">
    <location>
        <begin position="129"/>
        <end position="155"/>
    </location>
</feature>
<name>A0A835N0X1_9ROSI</name>
<evidence type="ECO:0000313" key="2">
    <source>
        <dbReference type="EMBL" id="KAF9684350.1"/>
    </source>
</evidence>
<organism evidence="2 3">
    <name type="scientific">Salix dunnii</name>
    <dbReference type="NCBI Taxonomy" id="1413687"/>
    <lineage>
        <taxon>Eukaryota</taxon>
        <taxon>Viridiplantae</taxon>
        <taxon>Streptophyta</taxon>
        <taxon>Embryophyta</taxon>
        <taxon>Tracheophyta</taxon>
        <taxon>Spermatophyta</taxon>
        <taxon>Magnoliopsida</taxon>
        <taxon>eudicotyledons</taxon>
        <taxon>Gunneridae</taxon>
        <taxon>Pentapetalae</taxon>
        <taxon>rosids</taxon>
        <taxon>fabids</taxon>
        <taxon>Malpighiales</taxon>
        <taxon>Salicaceae</taxon>
        <taxon>Saliceae</taxon>
        <taxon>Salix</taxon>
    </lineage>
</organism>
<feature type="region of interest" description="Disordered" evidence="1">
    <location>
        <begin position="1"/>
        <end position="30"/>
    </location>
</feature>
<dbReference type="Pfam" id="PF10950">
    <property type="entry name" value="Organ_specific"/>
    <property type="match status" value="1"/>
</dbReference>
<gene>
    <name evidence="2" type="ORF">SADUNF_Sadunf04G0109200</name>
</gene>
<keyword evidence="3" id="KW-1185">Reference proteome</keyword>
<dbReference type="Proteomes" id="UP000657918">
    <property type="component" value="Chromosome 4"/>
</dbReference>
<evidence type="ECO:0000313" key="3">
    <source>
        <dbReference type="Proteomes" id="UP000657918"/>
    </source>
</evidence>
<reference evidence="2 3" key="1">
    <citation type="submission" date="2020-10" db="EMBL/GenBank/DDBJ databases">
        <title>Plant Genome Project.</title>
        <authorList>
            <person name="Zhang R.-G."/>
        </authorList>
    </citation>
    <scope>NUCLEOTIDE SEQUENCE [LARGE SCALE GENOMIC DNA]</scope>
    <source>
        <strain evidence="2">FAFU-HL-1</strain>
        <tissue evidence="2">Leaf</tissue>
    </source>
</reference>
<evidence type="ECO:0000256" key="1">
    <source>
        <dbReference type="SAM" id="MobiDB-lite"/>
    </source>
</evidence>
<dbReference type="PANTHER" id="PTHR33731">
    <property type="entry name" value="PROTEIN, PUTATIVE-RELATED"/>
    <property type="match status" value="1"/>
</dbReference>
<dbReference type="OrthoDB" id="1734141at2759"/>
<dbReference type="AlphaFoldDB" id="A0A835N0X1"/>
<protein>
    <submittedName>
        <fullName evidence="2">Uncharacterized protein</fullName>
    </submittedName>
</protein>
<dbReference type="EMBL" id="JADGMS010000004">
    <property type="protein sequence ID" value="KAF9684350.1"/>
    <property type="molecule type" value="Genomic_DNA"/>
</dbReference>